<name>A0A9W7AKU6_9STRA</name>
<evidence type="ECO:0000313" key="3">
    <source>
        <dbReference type="Proteomes" id="UP001162640"/>
    </source>
</evidence>
<dbReference type="Proteomes" id="UP001162640">
    <property type="component" value="Unassembled WGS sequence"/>
</dbReference>
<evidence type="ECO:0000313" key="2">
    <source>
        <dbReference type="EMBL" id="GMH71212.1"/>
    </source>
</evidence>
<dbReference type="Gene3D" id="2.10.50.10">
    <property type="entry name" value="Tumor Necrosis Factor Receptor, subunit A, domain 2"/>
    <property type="match status" value="1"/>
</dbReference>
<accession>A0A9W7AKU6</accession>
<protein>
    <submittedName>
        <fullName evidence="2">Uncharacterized protein</fullName>
    </submittedName>
</protein>
<dbReference type="PANTHER" id="PTHR11319">
    <property type="entry name" value="G PROTEIN-COUPLED RECEPTOR-RELATED"/>
    <property type="match status" value="1"/>
</dbReference>
<dbReference type="AlphaFoldDB" id="A0A9W7AKU6"/>
<reference evidence="3" key="1">
    <citation type="journal article" date="2023" name="Commun. Biol.">
        <title>Genome analysis of Parmales, the sister group of diatoms, reveals the evolutionary specialization of diatoms from phago-mixotrophs to photoautotrophs.</title>
        <authorList>
            <person name="Ban H."/>
            <person name="Sato S."/>
            <person name="Yoshikawa S."/>
            <person name="Yamada K."/>
            <person name="Nakamura Y."/>
            <person name="Ichinomiya M."/>
            <person name="Sato N."/>
            <person name="Blanc-Mathieu R."/>
            <person name="Endo H."/>
            <person name="Kuwata A."/>
            <person name="Ogata H."/>
        </authorList>
    </citation>
    <scope>NUCLEOTIDE SEQUENCE [LARGE SCALE GENOMIC DNA]</scope>
</reference>
<gene>
    <name evidence="2" type="ORF">TL16_g05593</name>
</gene>
<comment type="caution">
    <text evidence="2">The sequence shown here is derived from an EMBL/GenBank/DDBJ whole genome shotgun (WGS) entry which is preliminary data.</text>
</comment>
<keyword evidence="1" id="KW-0812">Transmembrane</keyword>
<proteinExistence type="predicted"/>
<dbReference type="PANTHER" id="PTHR11319:SF35">
    <property type="entry name" value="OUTER MEMBRANE PROTEIN PMPC-RELATED"/>
    <property type="match status" value="1"/>
</dbReference>
<organism evidence="2 3">
    <name type="scientific">Triparma laevis f. inornata</name>
    <dbReference type="NCBI Taxonomy" id="1714386"/>
    <lineage>
        <taxon>Eukaryota</taxon>
        <taxon>Sar</taxon>
        <taxon>Stramenopiles</taxon>
        <taxon>Ochrophyta</taxon>
        <taxon>Bolidophyceae</taxon>
        <taxon>Parmales</taxon>
        <taxon>Triparmaceae</taxon>
        <taxon>Triparma</taxon>
    </lineage>
</organism>
<keyword evidence="1" id="KW-1133">Transmembrane helix</keyword>
<evidence type="ECO:0000256" key="1">
    <source>
        <dbReference type="SAM" id="Phobius"/>
    </source>
</evidence>
<dbReference type="EMBL" id="BLQM01000163">
    <property type="protein sequence ID" value="GMH71212.1"/>
    <property type="molecule type" value="Genomic_DNA"/>
</dbReference>
<feature type="transmembrane region" description="Helical" evidence="1">
    <location>
        <begin position="257"/>
        <end position="278"/>
    </location>
</feature>
<keyword evidence="1" id="KW-0472">Membrane</keyword>
<sequence length="373" mass="41922">MTVKVIQKGYYAVEGDGSTSRTRKEVQICEPGNACVGGGKRICKGVEHSSKDKSYCEPCAQYKKFNGTDCVCKKTFIEDGDECKCPPSETLVDGNCTACEDGWFKTTTGIKSCTSCDAEVIEDAFKTHPKLSKNSSESCACGVGYFRKNKIETDAKQRWICQDCEDRKIGLNEDMVNCTQIGLTLATLPVNDGYWRSSLDSHKIEKCDMDEACKRGAHYNGTTCAKGYRGPICSVCEDGFSKILGECRECIDIKIRLWFYIGGPILLIVGFLGVYFFLRKKYNAIEEITKFVADTNKKSWSRRVRSRLKIVLSFYQIISSLPDTIDIVFPSIYLVFNRLVSSGSKLDVFKVRESKYGITQYKKEASYPLPFIF</sequence>